<feature type="compositionally biased region" description="Basic and acidic residues" evidence="1">
    <location>
        <begin position="182"/>
        <end position="234"/>
    </location>
</feature>
<feature type="region of interest" description="Disordered" evidence="1">
    <location>
        <begin position="748"/>
        <end position="774"/>
    </location>
</feature>
<dbReference type="Proteomes" id="UP000008792">
    <property type="component" value="Unassembled WGS sequence"/>
</dbReference>
<reference evidence="2 3" key="1">
    <citation type="journal article" date="2007" name="Nature">
        <title>Evolution of genes and genomes on the Drosophila phylogeny.</title>
        <authorList>
            <consortium name="Drosophila 12 Genomes Consortium"/>
            <person name="Clark A.G."/>
            <person name="Eisen M.B."/>
            <person name="Smith D.R."/>
            <person name="Bergman C.M."/>
            <person name="Oliver B."/>
            <person name="Markow T.A."/>
            <person name="Kaufman T.C."/>
            <person name="Kellis M."/>
            <person name="Gelbart W."/>
            <person name="Iyer V.N."/>
            <person name="Pollard D.A."/>
            <person name="Sackton T.B."/>
            <person name="Larracuente A.M."/>
            <person name="Singh N.D."/>
            <person name="Abad J.P."/>
            <person name="Abt D.N."/>
            <person name="Adryan B."/>
            <person name="Aguade M."/>
            <person name="Akashi H."/>
            <person name="Anderson W.W."/>
            <person name="Aquadro C.F."/>
            <person name="Ardell D.H."/>
            <person name="Arguello R."/>
            <person name="Artieri C.G."/>
            <person name="Barbash D.A."/>
            <person name="Barker D."/>
            <person name="Barsanti P."/>
            <person name="Batterham P."/>
            <person name="Batzoglou S."/>
            <person name="Begun D."/>
            <person name="Bhutkar A."/>
            <person name="Blanco E."/>
            <person name="Bosak S.A."/>
            <person name="Bradley R.K."/>
            <person name="Brand A.D."/>
            <person name="Brent M.R."/>
            <person name="Brooks A.N."/>
            <person name="Brown R.H."/>
            <person name="Butlin R.K."/>
            <person name="Caggese C."/>
            <person name="Calvi B.R."/>
            <person name="Bernardo de Carvalho A."/>
            <person name="Caspi A."/>
            <person name="Castrezana S."/>
            <person name="Celniker S.E."/>
            <person name="Chang J.L."/>
            <person name="Chapple C."/>
            <person name="Chatterji S."/>
            <person name="Chinwalla A."/>
            <person name="Civetta A."/>
            <person name="Clifton S.W."/>
            <person name="Comeron J.M."/>
            <person name="Costello J.C."/>
            <person name="Coyne J.A."/>
            <person name="Daub J."/>
            <person name="David R.G."/>
            <person name="Delcher A.L."/>
            <person name="Delehaunty K."/>
            <person name="Do C.B."/>
            <person name="Ebling H."/>
            <person name="Edwards K."/>
            <person name="Eickbush T."/>
            <person name="Evans J.D."/>
            <person name="Filipski A."/>
            <person name="Findeiss S."/>
            <person name="Freyhult E."/>
            <person name="Fulton L."/>
            <person name="Fulton R."/>
            <person name="Garcia A.C."/>
            <person name="Gardiner A."/>
            <person name="Garfield D.A."/>
            <person name="Garvin B.E."/>
            <person name="Gibson G."/>
            <person name="Gilbert D."/>
            <person name="Gnerre S."/>
            <person name="Godfrey J."/>
            <person name="Good R."/>
            <person name="Gotea V."/>
            <person name="Gravely B."/>
            <person name="Greenberg A.J."/>
            <person name="Griffiths-Jones S."/>
            <person name="Gross S."/>
            <person name="Guigo R."/>
            <person name="Gustafson E.A."/>
            <person name="Haerty W."/>
            <person name="Hahn M.W."/>
            <person name="Halligan D.L."/>
            <person name="Halpern A.L."/>
            <person name="Halter G.M."/>
            <person name="Han M.V."/>
            <person name="Heger A."/>
            <person name="Hillier L."/>
            <person name="Hinrichs A.S."/>
            <person name="Holmes I."/>
            <person name="Hoskins R.A."/>
            <person name="Hubisz M.J."/>
            <person name="Hultmark D."/>
            <person name="Huntley M.A."/>
            <person name="Jaffe D.B."/>
            <person name="Jagadeeshan S."/>
            <person name="Jeck W.R."/>
            <person name="Johnson J."/>
            <person name="Jones C.D."/>
            <person name="Jordan W.C."/>
            <person name="Karpen G.H."/>
            <person name="Kataoka E."/>
            <person name="Keightley P.D."/>
            <person name="Kheradpour P."/>
            <person name="Kirkness E.F."/>
            <person name="Koerich L.B."/>
            <person name="Kristiansen K."/>
            <person name="Kudrna D."/>
            <person name="Kulathinal R.J."/>
            <person name="Kumar S."/>
            <person name="Kwok R."/>
            <person name="Lander E."/>
            <person name="Langley C.H."/>
            <person name="Lapoint R."/>
            <person name="Lazzaro B.P."/>
            <person name="Lee S.J."/>
            <person name="Levesque L."/>
            <person name="Li R."/>
            <person name="Lin C.F."/>
            <person name="Lin M.F."/>
            <person name="Lindblad-Toh K."/>
            <person name="Llopart A."/>
            <person name="Long M."/>
            <person name="Low L."/>
            <person name="Lozovsky E."/>
            <person name="Lu J."/>
            <person name="Luo M."/>
            <person name="Machado C.A."/>
            <person name="Makalowski W."/>
            <person name="Marzo M."/>
            <person name="Matsuda M."/>
            <person name="Matzkin L."/>
            <person name="McAllister B."/>
            <person name="McBride C.S."/>
            <person name="McKernan B."/>
            <person name="McKernan K."/>
            <person name="Mendez-Lago M."/>
            <person name="Minx P."/>
            <person name="Mollenhauer M.U."/>
            <person name="Montooth K."/>
            <person name="Mount S.M."/>
            <person name="Mu X."/>
            <person name="Myers E."/>
            <person name="Negre B."/>
            <person name="Newfeld S."/>
            <person name="Nielsen R."/>
            <person name="Noor M.A."/>
            <person name="O'Grady P."/>
            <person name="Pachter L."/>
            <person name="Papaceit M."/>
            <person name="Parisi M.J."/>
            <person name="Parisi M."/>
            <person name="Parts L."/>
            <person name="Pedersen J.S."/>
            <person name="Pesole G."/>
            <person name="Phillippy A.M."/>
            <person name="Ponting C.P."/>
            <person name="Pop M."/>
            <person name="Porcelli D."/>
            <person name="Powell J.R."/>
            <person name="Prohaska S."/>
            <person name="Pruitt K."/>
            <person name="Puig M."/>
            <person name="Quesneville H."/>
            <person name="Ram K.R."/>
            <person name="Rand D."/>
            <person name="Rasmussen M.D."/>
            <person name="Reed L.K."/>
            <person name="Reenan R."/>
            <person name="Reily A."/>
            <person name="Remington K.A."/>
            <person name="Rieger T.T."/>
            <person name="Ritchie M.G."/>
            <person name="Robin C."/>
            <person name="Rogers Y.H."/>
            <person name="Rohde C."/>
            <person name="Rozas J."/>
            <person name="Rubenfield M.J."/>
            <person name="Ruiz A."/>
            <person name="Russo S."/>
            <person name="Salzberg S.L."/>
            <person name="Sanchez-Gracia A."/>
            <person name="Saranga D.J."/>
            <person name="Sato H."/>
            <person name="Schaeffer S.W."/>
            <person name="Schatz M.C."/>
            <person name="Schlenke T."/>
            <person name="Schwartz R."/>
            <person name="Segarra C."/>
            <person name="Singh R.S."/>
            <person name="Sirot L."/>
            <person name="Sirota M."/>
            <person name="Sisneros N.B."/>
            <person name="Smith C.D."/>
            <person name="Smith T.F."/>
            <person name="Spieth J."/>
            <person name="Stage D.E."/>
            <person name="Stark A."/>
            <person name="Stephan W."/>
            <person name="Strausberg R.L."/>
            <person name="Strempel S."/>
            <person name="Sturgill D."/>
            <person name="Sutton G."/>
            <person name="Sutton G.G."/>
            <person name="Tao W."/>
            <person name="Teichmann S."/>
            <person name="Tobari Y.N."/>
            <person name="Tomimura Y."/>
            <person name="Tsolas J.M."/>
            <person name="Valente V.L."/>
            <person name="Venter E."/>
            <person name="Venter J.C."/>
            <person name="Vicario S."/>
            <person name="Vieira F.G."/>
            <person name="Vilella A.J."/>
            <person name="Villasante A."/>
            <person name="Walenz B."/>
            <person name="Wang J."/>
            <person name="Wasserman M."/>
            <person name="Watts T."/>
            <person name="Wilson D."/>
            <person name="Wilson R.K."/>
            <person name="Wing R.A."/>
            <person name="Wolfner M.F."/>
            <person name="Wong A."/>
            <person name="Wong G.K."/>
            <person name="Wu C.I."/>
            <person name="Wu G."/>
            <person name="Yamamoto D."/>
            <person name="Yang H.P."/>
            <person name="Yang S.P."/>
            <person name="Yorke J.A."/>
            <person name="Yoshida K."/>
            <person name="Zdobnov E."/>
            <person name="Zhang P."/>
            <person name="Zhang Y."/>
            <person name="Zimin A.V."/>
            <person name="Baldwin J."/>
            <person name="Abdouelleil A."/>
            <person name="Abdulkadir J."/>
            <person name="Abebe A."/>
            <person name="Abera B."/>
            <person name="Abreu J."/>
            <person name="Acer S.C."/>
            <person name="Aftuck L."/>
            <person name="Alexander A."/>
            <person name="An P."/>
            <person name="Anderson E."/>
            <person name="Anderson S."/>
            <person name="Arachi H."/>
            <person name="Azer M."/>
            <person name="Bachantsang P."/>
            <person name="Barry A."/>
            <person name="Bayul T."/>
            <person name="Berlin A."/>
            <person name="Bessette D."/>
            <person name="Bloom T."/>
            <person name="Blye J."/>
            <person name="Boguslavskiy L."/>
            <person name="Bonnet C."/>
            <person name="Boukhgalter B."/>
            <person name="Bourzgui I."/>
            <person name="Brown A."/>
            <person name="Cahill P."/>
            <person name="Channer S."/>
            <person name="Cheshatsang Y."/>
            <person name="Chuda L."/>
            <person name="Citroen M."/>
            <person name="Collymore A."/>
            <person name="Cooke P."/>
            <person name="Costello M."/>
            <person name="D'Aco K."/>
            <person name="Daza R."/>
            <person name="De Haan G."/>
            <person name="DeGray S."/>
            <person name="DeMaso C."/>
            <person name="Dhargay N."/>
            <person name="Dooley K."/>
            <person name="Dooley E."/>
            <person name="Doricent M."/>
            <person name="Dorje P."/>
            <person name="Dorjee K."/>
            <person name="Dupes A."/>
            <person name="Elong R."/>
            <person name="Falk J."/>
            <person name="Farina A."/>
            <person name="Faro S."/>
            <person name="Ferguson D."/>
            <person name="Fisher S."/>
            <person name="Foley C.D."/>
            <person name="Franke A."/>
            <person name="Friedrich D."/>
            <person name="Gadbois L."/>
            <person name="Gearin G."/>
            <person name="Gearin C.R."/>
            <person name="Giannoukos G."/>
            <person name="Goode T."/>
            <person name="Graham J."/>
            <person name="Grandbois E."/>
            <person name="Grewal S."/>
            <person name="Gyaltsen K."/>
            <person name="Hafez N."/>
            <person name="Hagos B."/>
            <person name="Hall J."/>
            <person name="Henson C."/>
            <person name="Hollinger A."/>
            <person name="Honan T."/>
            <person name="Huard M.D."/>
            <person name="Hughes L."/>
            <person name="Hurhula B."/>
            <person name="Husby M.E."/>
            <person name="Kamat A."/>
            <person name="Kanga B."/>
            <person name="Kashin S."/>
            <person name="Khazanovich D."/>
            <person name="Kisner P."/>
            <person name="Lance K."/>
            <person name="Lara M."/>
            <person name="Lee W."/>
            <person name="Lennon N."/>
            <person name="Letendre F."/>
            <person name="LeVine R."/>
            <person name="Lipovsky A."/>
            <person name="Liu X."/>
            <person name="Liu J."/>
            <person name="Liu S."/>
            <person name="Lokyitsang T."/>
            <person name="Lokyitsang Y."/>
            <person name="Lubonja R."/>
            <person name="Lui A."/>
            <person name="MacDonald P."/>
            <person name="Magnisalis V."/>
            <person name="Maru K."/>
            <person name="Matthews C."/>
            <person name="McCusker W."/>
            <person name="McDonough S."/>
            <person name="Mehta T."/>
            <person name="Meldrim J."/>
            <person name="Meneus L."/>
            <person name="Mihai O."/>
            <person name="Mihalev A."/>
            <person name="Mihova T."/>
            <person name="Mittelman R."/>
            <person name="Mlenga V."/>
            <person name="Montmayeur A."/>
            <person name="Mulrain L."/>
            <person name="Navidi A."/>
            <person name="Naylor J."/>
            <person name="Negash T."/>
            <person name="Nguyen T."/>
            <person name="Nguyen N."/>
            <person name="Nicol R."/>
            <person name="Norbu C."/>
            <person name="Norbu N."/>
            <person name="Novod N."/>
            <person name="O'Neill B."/>
            <person name="Osman S."/>
            <person name="Markiewicz E."/>
            <person name="Oyono O.L."/>
            <person name="Patti C."/>
            <person name="Phunkhang P."/>
            <person name="Pierre F."/>
            <person name="Priest M."/>
            <person name="Raghuraman S."/>
            <person name="Rege F."/>
            <person name="Reyes R."/>
            <person name="Rise C."/>
            <person name="Rogov P."/>
            <person name="Ross K."/>
            <person name="Ryan E."/>
            <person name="Settipalli S."/>
            <person name="Shea T."/>
            <person name="Sherpa N."/>
            <person name="Shi L."/>
            <person name="Shih D."/>
            <person name="Sparrow T."/>
            <person name="Spaulding J."/>
            <person name="Stalker J."/>
            <person name="Stange-Thomann N."/>
            <person name="Stavropoulos S."/>
            <person name="Stone C."/>
            <person name="Strader C."/>
            <person name="Tesfaye S."/>
            <person name="Thomson T."/>
            <person name="Thoulutsang Y."/>
            <person name="Thoulutsang D."/>
            <person name="Topham K."/>
            <person name="Topping I."/>
            <person name="Tsamla T."/>
            <person name="Vassiliev H."/>
            <person name="Vo A."/>
            <person name="Wangchuk T."/>
            <person name="Wangdi T."/>
            <person name="Weiand M."/>
            <person name="Wilkinson J."/>
            <person name="Wilson A."/>
            <person name="Yadav S."/>
            <person name="Young G."/>
            <person name="Yu Q."/>
            <person name="Zembek L."/>
            <person name="Zhong D."/>
            <person name="Zimmer A."/>
            <person name="Zwirko Z."/>
            <person name="Jaffe D.B."/>
            <person name="Alvarez P."/>
            <person name="Brockman W."/>
            <person name="Butler J."/>
            <person name="Chin C."/>
            <person name="Gnerre S."/>
            <person name="Grabherr M."/>
            <person name="Kleber M."/>
            <person name="Mauceli E."/>
            <person name="MacCallum I."/>
        </authorList>
    </citation>
    <scope>NUCLEOTIDE SEQUENCE [LARGE SCALE GENOMIC DNA]</scope>
    <source>
        <strain evidence="3">Tucson 15010-1051.87</strain>
    </source>
</reference>
<dbReference type="InParanoid" id="B4MDM6"/>
<protein>
    <submittedName>
        <fullName evidence="2">Uncharacterized protein, isoform C</fullName>
    </submittedName>
</protein>
<dbReference type="KEGG" id="dvi:6635763"/>
<name>B4MDM6_DROVI</name>
<dbReference type="EMBL" id="CH940661">
    <property type="protein sequence ID" value="EDW71287.2"/>
    <property type="molecule type" value="Genomic_DNA"/>
</dbReference>
<feature type="region of interest" description="Disordered" evidence="1">
    <location>
        <begin position="495"/>
        <end position="589"/>
    </location>
</feature>
<feature type="region of interest" description="Disordered" evidence="1">
    <location>
        <begin position="595"/>
        <end position="614"/>
    </location>
</feature>
<feature type="compositionally biased region" description="Acidic residues" evidence="1">
    <location>
        <begin position="748"/>
        <end position="766"/>
    </location>
</feature>
<dbReference type="eggNOG" id="KOG4356">
    <property type="taxonomic scope" value="Eukaryota"/>
</dbReference>
<dbReference type="HOGENOM" id="CLU_261098_0_0_1"/>
<organism evidence="2 3">
    <name type="scientific">Drosophila virilis</name>
    <name type="common">Fruit fly</name>
    <dbReference type="NCBI Taxonomy" id="7244"/>
    <lineage>
        <taxon>Eukaryota</taxon>
        <taxon>Metazoa</taxon>
        <taxon>Ecdysozoa</taxon>
        <taxon>Arthropoda</taxon>
        <taxon>Hexapoda</taxon>
        <taxon>Insecta</taxon>
        <taxon>Pterygota</taxon>
        <taxon>Neoptera</taxon>
        <taxon>Endopterygota</taxon>
        <taxon>Diptera</taxon>
        <taxon>Brachycera</taxon>
        <taxon>Muscomorpha</taxon>
        <taxon>Ephydroidea</taxon>
        <taxon>Drosophilidae</taxon>
        <taxon>Drosophila</taxon>
    </lineage>
</organism>
<evidence type="ECO:0000256" key="1">
    <source>
        <dbReference type="SAM" id="MobiDB-lite"/>
    </source>
</evidence>
<dbReference type="AlphaFoldDB" id="B4MDM6"/>
<evidence type="ECO:0000313" key="2">
    <source>
        <dbReference type="EMBL" id="EDW71287.2"/>
    </source>
</evidence>
<feature type="region of interest" description="Disordered" evidence="1">
    <location>
        <begin position="143"/>
        <end position="242"/>
    </location>
</feature>
<keyword evidence="3" id="KW-1185">Reference proteome</keyword>
<accession>B4MDM6</accession>
<gene>
    <name evidence="2" type="primary">Dvir\GJ16144</name>
    <name evidence="2" type="ORF">Dvir_GJ16144</name>
</gene>
<feature type="compositionally biased region" description="Polar residues" evidence="1">
    <location>
        <begin position="552"/>
        <end position="589"/>
    </location>
</feature>
<feature type="compositionally biased region" description="Low complexity" evidence="1">
    <location>
        <begin position="495"/>
        <end position="531"/>
    </location>
</feature>
<dbReference type="OrthoDB" id="7865757at2759"/>
<evidence type="ECO:0000313" key="3">
    <source>
        <dbReference type="Proteomes" id="UP000008792"/>
    </source>
</evidence>
<sequence>MSRRSNFIEGNDNFREQNLRFVRNEFEENINQFFGADAAGTGPTGNGAPPRDSIIVQPTPGNSEAKPFRSVEVDQRLQYFRQLGLNRSRAFALAIGSLKVPDFNLRDIQRQRYRMSVEAGDERQADVDAFIVKEVTAMIDLRQERLKQRPRTPPPPRDIDWHGNRGVPRQRAPSPENFGLIRRFDEHERNEQFRERHGSSRERKESHRERSDEFREQNDRYRERSEEFRERNDNLRGGNPIFEREDSFRTRHCERNDNFREAEPFNDSPRFLKKFRSPNLDDFGPNQCNESQFRDEERLIFNNNREPIGSNFGLNRRSPNPENYRSIYDNFRAERPRNSENSNIHDFDDDLRAVPRQLQVENYRGTSSERRRIDVRFENEPDEQRFYNERNQSYPEDNFRRRSVLDETFRRSVRNEALRPEYADDFGPEPNFDSEPSNFMGNNLNEGNEYALNINRYNSDGSLPDERCNFDPDFQDRNLNMILDFPPDPMFNNRNQTNWNNSNNNNPVSPGNWNINNPMNQPNWNNNNNNPGCFGFVGDGNPDMIWPAQMRDNPQQQQPMKPPRSSSLKNRPSQTQQKPSPIRTGNNLTKKTLIANLPGNRQTGGNPNKINKQNTGNAVTKKVLLPAPAGKPNVLNNLVKINTNRYQNPNRPSTWNVAGNLTNLPTAAHRNANKRAADGTGPGFLTKAEIKRRKLAEKRGFLIGGIKLPYINNSARALPQPEDKSYAITFFEQEPIYNTCIHVTDNDEGDMANIESDENSDNDDDAPPTAGNRLVIKPDTRKRNVIRKRISAAWTKLYRANNYKCWLTWWQAYKWCESELNKQLERFGSLNIRQAFLPNYPKKSTEQVINLVMKSAHFALEENTSSHFRNHKTLYKLMNETFLENLSLPVVEQLQEMIRGTPNHLWVYKMRSMVFLWAEYYKIFKASPRNEANFGAIQSKWKSPVFHWMCKQAFDELKAISAIEWPDHAKEYARLKSEK</sequence>
<proteinExistence type="predicted"/>
<dbReference type="STRING" id="7244.B4MDM6"/>
<feature type="compositionally biased region" description="Polar residues" evidence="1">
    <location>
        <begin position="599"/>
        <end position="614"/>
    </location>
</feature>
<dbReference type="FunCoup" id="B4MDM6">
    <property type="interactions" value="19"/>
</dbReference>